<dbReference type="GO" id="GO:0005886">
    <property type="term" value="C:plasma membrane"/>
    <property type="evidence" value="ECO:0007669"/>
    <property type="project" value="TreeGrafter"/>
</dbReference>
<comment type="caution">
    <text evidence="2">The sequence shown here is derived from an EMBL/GenBank/DDBJ whole genome shotgun (WGS) entry which is preliminary data.</text>
</comment>
<feature type="transmembrane region" description="Helical" evidence="1">
    <location>
        <begin position="79"/>
        <end position="100"/>
    </location>
</feature>
<keyword evidence="1" id="KW-0812">Transmembrane</keyword>
<dbReference type="EMBL" id="JABFAJ010000003">
    <property type="protein sequence ID" value="NNU26118.1"/>
    <property type="molecule type" value="Genomic_DNA"/>
</dbReference>
<keyword evidence="1" id="KW-0472">Membrane</keyword>
<reference evidence="2 3" key="1">
    <citation type="submission" date="2020-05" db="EMBL/GenBank/DDBJ databases">
        <title>Genome sequence of Isoptericola sp. JC619 isolated from Chilika lagoon, India.</title>
        <authorList>
            <person name="Kumar D."/>
            <person name="Appam K."/>
            <person name="Gandham S."/>
            <person name="Uppada J."/>
            <person name="Sasikala C."/>
            <person name="Venkata Ramana C."/>
        </authorList>
    </citation>
    <scope>NUCLEOTIDE SEQUENCE [LARGE SCALE GENOMIC DNA]</scope>
    <source>
        <strain evidence="2 3">JC619</strain>
    </source>
</reference>
<accession>A0A849JZ96</accession>
<organism evidence="2 3">
    <name type="scientific">Isoptericola sediminis</name>
    <dbReference type="NCBI Taxonomy" id="2733572"/>
    <lineage>
        <taxon>Bacteria</taxon>
        <taxon>Bacillati</taxon>
        <taxon>Actinomycetota</taxon>
        <taxon>Actinomycetes</taxon>
        <taxon>Micrococcales</taxon>
        <taxon>Promicromonosporaceae</taxon>
        <taxon>Isoptericola</taxon>
    </lineage>
</organism>
<protein>
    <recommendedName>
        <fullName evidence="4">Acid-resistance membrane protein</fullName>
    </recommendedName>
</protein>
<dbReference type="PANTHER" id="PTHR34989">
    <property type="entry name" value="PROTEIN HDED"/>
    <property type="match status" value="1"/>
</dbReference>
<evidence type="ECO:0000256" key="1">
    <source>
        <dbReference type="SAM" id="Phobius"/>
    </source>
</evidence>
<feature type="transmembrane region" description="Helical" evidence="1">
    <location>
        <begin position="139"/>
        <end position="156"/>
    </location>
</feature>
<feature type="transmembrane region" description="Helical" evidence="1">
    <location>
        <begin position="20"/>
        <end position="42"/>
    </location>
</feature>
<evidence type="ECO:0008006" key="4">
    <source>
        <dbReference type="Google" id="ProtNLM"/>
    </source>
</evidence>
<gene>
    <name evidence="2" type="ORF">HLI28_00970</name>
</gene>
<dbReference type="Pfam" id="PF03729">
    <property type="entry name" value="DUF308"/>
    <property type="match status" value="1"/>
</dbReference>
<evidence type="ECO:0000313" key="2">
    <source>
        <dbReference type="EMBL" id="NNU26118.1"/>
    </source>
</evidence>
<evidence type="ECO:0000313" key="3">
    <source>
        <dbReference type="Proteomes" id="UP000557204"/>
    </source>
</evidence>
<name>A0A849JZ96_9MICO</name>
<dbReference type="InterPro" id="IPR005325">
    <property type="entry name" value="DUF308_memb"/>
</dbReference>
<dbReference type="RefSeq" id="WP_171245630.1">
    <property type="nucleotide sequence ID" value="NZ_JABFAJ010000003.1"/>
</dbReference>
<keyword evidence="3" id="KW-1185">Reference proteome</keyword>
<keyword evidence="1" id="KW-1133">Transmembrane helix</keyword>
<dbReference type="AlphaFoldDB" id="A0A849JZ96"/>
<dbReference type="Proteomes" id="UP000557204">
    <property type="component" value="Unassembled WGS sequence"/>
</dbReference>
<feature type="transmembrane region" description="Helical" evidence="1">
    <location>
        <begin position="106"/>
        <end position="127"/>
    </location>
</feature>
<sequence>MADDAVTPLSRRTAGTARRLWRLVYVRAVAYLVAGAVLLVNPDEGLSWLRWVIGLAILAQGALLAIENVPGQRADQGDLSWRFVAGLLSVAAGLLVVLWPSMTAPLLFLVVGVWACAAGVAGVVAGLRGRAVRAKAWDWQLVNAVLWIMLGIVILARPTDDAPTIALLLSTYLLLAGAVLLVAGLSTGTRQKDRETA</sequence>
<dbReference type="InterPro" id="IPR052712">
    <property type="entry name" value="Acid_resist_chaperone_HdeD"/>
</dbReference>
<dbReference type="PANTHER" id="PTHR34989:SF1">
    <property type="entry name" value="PROTEIN HDED"/>
    <property type="match status" value="1"/>
</dbReference>
<proteinExistence type="predicted"/>
<feature type="transmembrane region" description="Helical" evidence="1">
    <location>
        <begin position="48"/>
        <end position="67"/>
    </location>
</feature>
<feature type="transmembrane region" description="Helical" evidence="1">
    <location>
        <begin position="162"/>
        <end position="185"/>
    </location>
</feature>